<evidence type="ECO:0000313" key="14">
    <source>
        <dbReference type="Proteomes" id="UP001405405"/>
    </source>
</evidence>
<dbReference type="NCBIfam" id="TIGR01843">
    <property type="entry name" value="type_I_hlyD"/>
    <property type="match status" value="1"/>
</dbReference>
<name>A0ABV0CMA0_9NEIS</name>
<dbReference type="SUPFAM" id="SSF111369">
    <property type="entry name" value="HlyD-like secretion proteins"/>
    <property type="match status" value="1"/>
</dbReference>
<dbReference type="InterPro" id="IPR058625">
    <property type="entry name" value="MdtA-like_BSH"/>
</dbReference>
<protein>
    <recommendedName>
        <fullName evidence="9">Membrane fusion protein (MFP) family protein</fullName>
    </recommendedName>
</protein>
<comment type="caution">
    <text evidence="13">The sequence shown here is derived from an EMBL/GenBank/DDBJ whole genome shotgun (WGS) entry which is preliminary data.</text>
</comment>
<keyword evidence="7" id="KW-1133">Transmembrane helix</keyword>
<evidence type="ECO:0000313" key="13">
    <source>
        <dbReference type="EMBL" id="MEN7431174.1"/>
    </source>
</evidence>
<evidence type="ECO:0000259" key="12">
    <source>
        <dbReference type="Pfam" id="PF26002"/>
    </source>
</evidence>
<accession>A0ABV0CMA0</accession>
<dbReference type="Pfam" id="PF25917">
    <property type="entry name" value="BSH_RND"/>
    <property type="match status" value="1"/>
</dbReference>
<feature type="domain" description="Multidrug resistance protein MdtA-like barrel-sandwich hybrid" evidence="11">
    <location>
        <begin position="126"/>
        <end position="379"/>
    </location>
</feature>
<dbReference type="Gene3D" id="2.40.30.170">
    <property type="match status" value="1"/>
</dbReference>
<evidence type="ECO:0000256" key="4">
    <source>
        <dbReference type="ARBA" id="ARBA00022475"/>
    </source>
</evidence>
<keyword evidence="3 9" id="KW-0813">Transport</keyword>
<dbReference type="InterPro" id="IPR058982">
    <property type="entry name" value="Beta-barrel_AprE"/>
</dbReference>
<dbReference type="Pfam" id="PF26002">
    <property type="entry name" value="Beta-barrel_AprE"/>
    <property type="match status" value="1"/>
</dbReference>
<evidence type="ECO:0000259" key="11">
    <source>
        <dbReference type="Pfam" id="PF25917"/>
    </source>
</evidence>
<dbReference type="InterPro" id="IPR010129">
    <property type="entry name" value="T1SS_HlyD"/>
</dbReference>
<dbReference type="RefSeq" id="WP_346788510.1">
    <property type="nucleotide sequence ID" value="NZ_JAYFSJ010000006.1"/>
</dbReference>
<sequence length="498" mass="54758">MQGLISQAMRRVGRFVRLAGAWLRVDLQSIVSALLSCCQRLGGGRLRTAAAAWQRWRAERPQPYQREFLPAALEVLDTPASPAGRAVAGLIVLLFSLALIWSCVGEVDVHAVASGQLVPAGGVKSVQPLEGGIVRQIKVVNGQHVRAGQALVVLDNNEQQADLSQLQRQRQLALLDISRLQAALKGMEQGQTPALSKLTGDRQDLNQQLRLQQQLGAHQARVATLQAQLAESRAVLAASQLEQAKLASRLPLLAEKAEAWKQLSDQKMGARLQWREFDNELHATQQSWQVERQRSAQYQANIARIQAELRQYQAEVRRQTLTELADAEDKAAEAALNILRYSQREQQRVLRAPVSGHVQQLAIHTVGGVVQAAQPLMVIAPDHDTLVVDANVLNQDIGFVRAGQAVTLKVDSYPYSKYGTLSGRVEHLSQDAIPDEKRGPIYAARIRLSAPAVSQTGIELPLQAGMAVTAEIKTDSRRVIDYLLSPIKEVFSEAIKER</sequence>
<proteinExistence type="inferred from homology"/>
<keyword evidence="5 9" id="KW-0997">Cell inner membrane</keyword>
<evidence type="ECO:0000256" key="9">
    <source>
        <dbReference type="RuleBase" id="RU365093"/>
    </source>
</evidence>
<keyword evidence="6" id="KW-0812">Transmembrane</keyword>
<evidence type="ECO:0000256" key="1">
    <source>
        <dbReference type="ARBA" id="ARBA00004377"/>
    </source>
</evidence>
<feature type="domain" description="AprE-like beta-barrel" evidence="12">
    <location>
        <begin position="386"/>
        <end position="474"/>
    </location>
</feature>
<evidence type="ECO:0000256" key="6">
    <source>
        <dbReference type="ARBA" id="ARBA00022692"/>
    </source>
</evidence>
<dbReference type="PANTHER" id="PTHR30386">
    <property type="entry name" value="MEMBRANE FUSION SUBUNIT OF EMRAB-TOLC MULTIDRUG EFFLUX PUMP"/>
    <property type="match status" value="1"/>
</dbReference>
<keyword evidence="4 9" id="KW-1003">Cell membrane</keyword>
<evidence type="ECO:0000256" key="10">
    <source>
        <dbReference type="SAM" id="Coils"/>
    </source>
</evidence>
<keyword evidence="8" id="KW-0472">Membrane</keyword>
<dbReference type="Proteomes" id="UP001405405">
    <property type="component" value="Unassembled WGS sequence"/>
</dbReference>
<comment type="similarity">
    <text evidence="2 9">Belongs to the membrane fusion protein (MFP) (TC 8.A.1) family.</text>
</comment>
<evidence type="ECO:0000256" key="8">
    <source>
        <dbReference type="ARBA" id="ARBA00023136"/>
    </source>
</evidence>
<dbReference type="InterPro" id="IPR050739">
    <property type="entry name" value="MFP"/>
</dbReference>
<feature type="coiled-coil region" evidence="10">
    <location>
        <begin position="156"/>
        <end position="215"/>
    </location>
</feature>
<evidence type="ECO:0000256" key="7">
    <source>
        <dbReference type="ARBA" id="ARBA00022989"/>
    </source>
</evidence>
<dbReference type="EMBL" id="JAYFSJ010000006">
    <property type="protein sequence ID" value="MEN7431174.1"/>
    <property type="molecule type" value="Genomic_DNA"/>
</dbReference>
<gene>
    <name evidence="13" type="ORF">VA599_10460</name>
</gene>
<evidence type="ECO:0000256" key="2">
    <source>
        <dbReference type="ARBA" id="ARBA00009477"/>
    </source>
</evidence>
<keyword evidence="14" id="KW-1185">Reference proteome</keyword>
<dbReference type="PRINTS" id="PR01490">
    <property type="entry name" value="RTXTOXIND"/>
</dbReference>
<keyword evidence="10" id="KW-0175">Coiled coil</keyword>
<dbReference type="Gene3D" id="2.40.50.100">
    <property type="match status" value="1"/>
</dbReference>
<feature type="coiled-coil region" evidence="10">
    <location>
        <begin position="295"/>
        <end position="344"/>
    </location>
</feature>
<organism evidence="13 14">
    <name type="scientific">Chromobacterium indicum</name>
    <dbReference type="NCBI Taxonomy" id="3110228"/>
    <lineage>
        <taxon>Bacteria</taxon>
        <taxon>Pseudomonadati</taxon>
        <taxon>Pseudomonadota</taxon>
        <taxon>Betaproteobacteria</taxon>
        <taxon>Neisseriales</taxon>
        <taxon>Chromobacteriaceae</taxon>
        <taxon>Chromobacterium</taxon>
    </lineage>
</organism>
<dbReference type="PANTHER" id="PTHR30386:SF27">
    <property type="entry name" value="MEMBRANE FUSION PROTEIN (MFP) FAMILY PROTEIN"/>
    <property type="match status" value="1"/>
</dbReference>
<reference evidence="13 14" key="1">
    <citation type="submission" date="2023-12" db="EMBL/GenBank/DDBJ databases">
        <title>Chromobacterium sp. strain TRC.1.1.SA producing antimicrobial pigment.</title>
        <authorList>
            <person name="Verma N."/>
            <person name="Choksket S."/>
            <person name="Pinnaka A.K."/>
            <person name="Korpole S."/>
        </authorList>
    </citation>
    <scope>NUCLEOTIDE SEQUENCE [LARGE SCALE GENOMIC DNA]</scope>
    <source>
        <strain evidence="13 14">TRC1.1.SA</strain>
    </source>
</reference>
<comment type="subcellular location">
    <subcellularLocation>
        <location evidence="1 9">Cell inner membrane</location>
        <topology evidence="1 9">Single-pass membrane protein</topology>
    </subcellularLocation>
</comment>
<evidence type="ECO:0000256" key="5">
    <source>
        <dbReference type="ARBA" id="ARBA00022519"/>
    </source>
</evidence>
<evidence type="ECO:0000256" key="3">
    <source>
        <dbReference type="ARBA" id="ARBA00022448"/>
    </source>
</evidence>